<name>A0A0A8XBW2_MESS1</name>
<proteinExistence type="predicted"/>
<evidence type="ECO:0000313" key="2">
    <source>
        <dbReference type="EMBL" id="GAM16769.1"/>
    </source>
</evidence>
<evidence type="ECO:0000313" key="3">
    <source>
        <dbReference type="Proteomes" id="UP000031014"/>
    </source>
</evidence>
<feature type="transmembrane region" description="Helical" evidence="1">
    <location>
        <begin position="7"/>
        <end position="27"/>
    </location>
</feature>
<organism evidence="2 3">
    <name type="scientific">Mesobacillus selenatarsenatis (strain DSM 18680 / JCM 14380 / FERM P-15431 / SF-1)</name>
    <dbReference type="NCBI Taxonomy" id="1321606"/>
    <lineage>
        <taxon>Bacteria</taxon>
        <taxon>Bacillati</taxon>
        <taxon>Bacillota</taxon>
        <taxon>Bacilli</taxon>
        <taxon>Bacillales</taxon>
        <taxon>Bacillaceae</taxon>
        <taxon>Mesobacillus</taxon>
    </lineage>
</organism>
<gene>
    <name evidence="2" type="ORF">SAMD00020551_4999</name>
</gene>
<dbReference type="STRING" id="1321606.SAMD00020551_4999"/>
<reference evidence="2 3" key="1">
    <citation type="submission" date="2013-06" db="EMBL/GenBank/DDBJ databases">
        <title>Whole genome shotgun sequence of Bacillus selenatarsenatis SF-1.</title>
        <authorList>
            <person name="Kuroda M."/>
            <person name="Sei K."/>
            <person name="Yamashita M."/>
            <person name="Ike M."/>
        </authorList>
    </citation>
    <scope>NUCLEOTIDE SEQUENCE [LARGE SCALE GENOMIC DNA]</scope>
    <source>
        <strain evidence="2 3">SF-1</strain>
    </source>
</reference>
<keyword evidence="1" id="KW-0472">Membrane</keyword>
<keyword evidence="1" id="KW-0812">Transmembrane</keyword>
<comment type="caution">
    <text evidence="2">The sequence shown here is derived from an EMBL/GenBank/DDBJ whole genome shotgun (WGS) entry which is preliminary data.</text>
</comment>
<dbReference type="OrthoDB" id="2887543at2"/>
<feature type="transmembrane region" description="Helical" evidence="1">
    <location>
        <begin position="33"/>
        <end position="54"/>
    </location>
</feature>
<keyword evidence="1" id="KW-1133">Transmembrane helix</keyword>
<dbReference type="RefSeq" id="WP_023627685.1">
    <property type="nucleotide sequence ID" value="NZ_BASE01000138.1"/>
</dbReference>
<dbReference type="EMBL" id="BASE01000138">
    <property type="protein sequence ID" value="GAM16769.1"/>
    <property type="molecule type" value="Genomic_DNA"/>
</dbReference>
<evidence type="ECO:0000256" key="1">
    <source>
        <dbReference type="SAM" id="Phobius"/>
    </source>
</evidence>
<dbReference type="AlphaFoldDB" id="A0A0A8XBW2"/>
<accession>A0A0A8XBW2</accession>
<dbReference type="Proteomes" id="UP000031014">
    <property type="component" value="Unassembled WGS sequence"/>
</dbReference>
<protein>
    <submittedName>
        <fullName evidence="2">Uncharacterized protein</fullName>
    </submittedName>
</protein>
<sequence length="63" mass="7250">MSIALSIMLVAAMVVLFFCGYYVRLIIEKFGMNWLHAVPITVAILMFNIIWALLEMAKSARWQ</sequence>
<keyword evidence="3" id="KW-1185">Reference proteome</keyword>